<evidence type="ECO:0000313" key="3">
    <source>
        <dbReference type="Proteomes" id="UP000070412"/>
    </source>
</evidence>
<gene>
    <name evidence="1" type="ORF">SSS_5764</name>
</gene>
<dbReference type="Proteomes" id="UP000070412">
    <property type="component" value="Unassembled WGS sequence"/>
</dbReference>
<name>A0A834VGM5_SARSC</name>
<protein>
    <submittedName>
        <fullName evidence="1 2">Uncharacterized protein</fullName>
    </submittedName>
</protein>
<dbReference type="EMBL" id="WVUK01000053">
    <property type="protein sequence ID" value="KAF7494444.1"/>
    <property type="molecule type" value="Genomic_DNA"/>
</dbReference>
<sequence>MQNLRVIATKSQGFSSYRNISTDPKDLFKSIADRIRTFIHGSPNPYISSDRIYEEMMADRKKVETLKRHLAKTLYTRKKSLARLVKNTDRVKELEPKITGKVYGYSDFRNRF</sequence>
<evidence type="ECO:0000313" key="1">
    <source>
        <dbReference type="EMBL" id="KAF7494444.1"/>
    </source>
</evidence>
<evidence type="ECO:0000313" key="2">
    <source>
        <dbReference type="EnsemblMetazoa" id="KAF7494444.1"/>
    </source>
</evidence>
<reference evidence="3" key="1">
    <citation type="journal article" date="2020" name="PLoS Negl. Trop. Dis.">
        <title>High-quality nuclear genome for Sarcoptes scabiei-A critical resource for a neglected parasite.</title>
        <authorList>
            <person name="Korhonen P.K."/>
            <person name="Gasser R.B."/>
            <person name="Ma G."/>
            <person name="Wang T."/>
            <person name="Stroehlein A.J."/>
            <person name="Young N.D."/>
            <person name="Ang C.S."/>
            <person name="Fernando D.D."/>
            <person name="Lu H.C."/>
            <person name="Taylor S."/>
            <person name="Reynolds S.L."/>
            <person name="Mofiz E."/>
            <person name="Najaraj S.H."/>
            <person name="Gowda H."/>
            <person name="Madugundu A."/>
            <person name="Renuse S."/>
            <person name="Holt D."/>
            <person name="Pandey A."/>
            <person name="Papenfuss A.T."/>
            <person name="Fischer K."/>
        </authorList>
    </citation>
    <scope>NUCLEOTIDE SEQUENCE [LARGE SCALE GENOMIC DNA]</scope>
</reference>
<reference evidence="2" key="3">
    <citation type="submission" date="2022-06" db="UniProtKB">
        <authorList>
            <consortium name="EnsemblMetazoa"/>
        </authorList>
    </citation>
    <scope>IDENTIFICATION</scope>
</reference>
<dbReference type="EnsemblMetazoa" id="SSS_5764s_mrna">
    <property type="protein sequence ID" value="KAF7494444.1"/>
    <property type="gene ID" value="SSS_5764"/>
</dbReference>
<organism evidence="1">
    <name type="scientific">Sarcoptes scabiei</name>
    <name type="common">Itch mite</name>
    <name type="synonym">Acarus scabiei</name>
    <dbReference type="NCBI Taxonomy" id="52283"/>
    <lineage>
        <taxon>Eukaryota</taxon>
        <taxon>Metazoa</taxon>
        <taxon>Ecdysozoa</taxon>
        <taxon>Arthropoda</taxon>
        <taxon>Chelicerata</taxon>
        <taxon>Arachnida</taxon>
        <taxon>Acari</taxon>
        <taxon>Acariformes</taxon>
        <taxon>Sarcoptiformes</taxon>
        <taxon>Astigmata</taxon>
        <taxon>Psoroptidia</taxon>
        <taxon>Sarcoptoidea</taxon>
        <taxon>Sarcoptidae</taxon>
        <taxon>Sarcoptinae</taxon>
        <taxon>Sarcoptes</taxon>
    </lineage>
</organism>
<accession>A0A834VGM5</accession>
<dbReference type="OMA" id="KHNERIR"/>
<keyword evidence="3" id="KW-1185">Reference proteome</keyword>
<dbReference type="AlphaFoldDB" id="A0A834VGM5"/>
<reference evidence="1" key="2">
    <citation type="submission" date="2020-01" db="EMBL/GenBank/DDBJ databases">
        <authorList>
            <person name="Korhonen P.K.K."/>
            <person name="Guangxu M.G."/>
            <person name="Wang T.W."/>
            <person name="Stroehlein A.J.S."/>
            <person name="Young N.D."/>
            <person name="Ang C.-S.A."/>
            <person name="Fernando D.W.F."/>
            <person name="Lu H.L."/>
            <person name="Taylor S.T."/>
            <person name="Ehtesham M.E.M."/>
            <person name="Najaraj S.H.N."/>
            <person name="Harsha G.H.G."/>
            <person name="Madugundu A.M."/>
            <person name="Renuse S.R."/>
            <person name="Holt D.H."/>
            <person name="Pandey A.P."/>
            <person name="Papenfuss A.P."/>
            <person name="Gasser R.B.G."/>
            <person name="Fischer K.F."/>
        </authorList>
    </citation>
    <scope>NUCLEOTIDE SEQUENCE</scope>
    <source>
        <strain evidence="1">SSS_KF_BRIS2020</strain>
    </source>
</reference>
<proteinExistence type="predicted"/>